<keyword evidence="1" id="KW-0479">Metal-binding</keyword>
<dbReference type="SMART" id="SM00355">
    <property type="entry name" value="ZnF_C2H2"/>
    <property type="match status" value="10"/>
</dbReference>
<sequence length="554" mass="65774">MDTVKNELDNLCRGCLCVDRLLLPLNKNVDLFFIFLGNELSISEDSKYYNILLCWECIALLKKAEVFRKRVQTAHRYFERILGNPSTTRALSTLNIHNKDDYDLIYTENENPEPVIKPEALKFEVTFPENEGNCHIKEEAYYDDNDDNFDYEAEEPKPNVSAFVKKEKKKKTKYKKITPISKKIKTRPIKYTPEEIDRCIEEVVYTLKDILAMRHEKKPNRIKNMESRCNVYIMKLLDTQKKDLRQKVKNDGLTCSECETVVPDQLALAAHWESHPVALLRCRFCELLSKSRKSLCYHVESRHSIIYSCTLCPIDFRALPEYYRHDRELHRILICDYCGKKFNQKSGIERHIRHNHLPAVCNICNFEFKRKNYLREHYRLLHPELVESKRDIVRELAYCVECDLQFASEYFYRRHLLYAVAHKRRIRPKVPCPDCGKIFSRKSYMDNHYKLVHVRKSQHYCELCDKHFINGYAIRTHKKFVHEKYEKPKNKICDICGRGFHTNRVLINHKRTHTGERPHKCSYCSAAFAQNVARKTHEKTQHKHLLQELKGFST</sequence>
<dbReference type="SUPFAM" id="SSF57667">
    <property type="entry name" value="beta-beta-alpha zinc fingers"/>
    <property type="match status" value="3"/>
</dbReference>
<evidence type="ECO:0000256" key="4">
    <source>
        <dbReference type="ARBA" id="ARBA00022833"/>
    </source>
</evidence>
<accession>A0ABM3M3Q3</accession>
<evidence type="ECO:0000313" key="7">
    <source>
        <dbReference type="Proteomes" id="UP001652582"/>
    </source>
</evidence>
<dbReference type="Pfam" id="PF00096">
    <property type="entry name" value="zf-C2H2"/>
    <property type="match status" value="3"/>
</dbReference>
<dbReference type="PANTHER" id="PTHR24408">
    <property type="entry name" value="ZINC FINGER PROTEIN"/>
    <property type="match status" value="1"/>
</dbReference>
<organism evidence="7 8">
    <name type="scientific">Bicyclus anynana</name>
    <name type="common">Squinting bush brown butterfly</name>
    <dbReference type="NCBI Taxonomy" id="110368"/>
    <lineage>
        <taxon>Eukaryota</taxon>
        <taxon>Metazoa</taxon>
        <taxon>Ecdysozoa</taxon>
        <taxon>Arthropoda</taxon>
        <taxon>Hexapoda</taxon>
        <taxon>Insecta</taxon>
        <taxon>Pterygota</taxon>
        <taxon>Neoptera</taxon>
        <taxon>Endopterygota</taxon>
        <taxon>Lepidoptera</taxon>
        <taxon>Glossata</taxon>
        <taxon>Ditrysia</taxon>
        <taxon>Papilionoidea</taxon>
        <taxon>Nymphalidae</taxon>
        <taxon>Satyrinae</taxon>
        <taxon>Satyrini</taxon>
        <taxon>Mycalesina</taxon>
        <taxon>Bicyclus</taxon>
    </lineage>
</organism>
<keyword evidence="2" id="KW-0677">Repeat</keyword>
<dbReference type="GeneID" id="112050999"/>
<evidence type="ECO:0000259" key="6">
    <source>
        <dbReference type="PROSITE" id="PS50157"/>
    </source>
</evidence>
<keyword evidence="3 5" id="KW-0863">Zinc-finger</keyword>
<protein>
    <submittedName>
        <fullName evidence="8">PR domain zinc finger protein 5 isoform X1</fullName>
    </submittedName>
</protein>
<feature type="domain" description="C2H2-type" evidence="6">
    <location>
        <begin position="491"/>
        <end position="518"/>
    </location>
</feature>
<dbReference type="InterPro" id="IPR022755">
    <property type="entry name" value="Znf_C2H2_jaz"/>
</dbReference>
<feature type="domain" description="C2H2-type" evidence="6">
    <location>
        <begin position="459"/>
        <end position="487"/>
    </location>
</feature>
<evidence type="ECO:0000313" key="8">
    <source>
        <dbReference type="RefSeq" id="XP_052746118.1"/>
    </source>
</evidence>
<evidence type="ECO:0000256" key="5">
    <source>
        <dbReference type="PROSITE-ProRule" id="PRU00042"/>
    </source>
</evidence>
<dbReference type="RefSeq" id="XP_052746118.1">
    <property type="nucleotide sequence ID" value="XM_052890158.1"/>
</dbReference>
<evidence type="ECO:0000256" key="3">
    <source>
        <dbReference type="ARBA" id="ARBA00022771"/>
    </source>
</evidence>
<evidence type="ECO:0000256" key="1">
    <source>
        <dbReference type="ARBA" id="ARBA00022723"/>
    </source>
</evidence>
<proteinExistence type="predicted"/>
<keyword evidence="7" id="KW-1185">Reference proteome</keyword>
<reference evidence="8" key="1">
    <citation type="submission" date="2025-08" db="UniProtKB">
        <authorList>
            <consortium name="RefSeq"/>
        </authorList>
    </citation>
    <scope>IDENTIFICATION</scope>
</reference>
<dbReference type="PROSITE" id="PS50157">
    <property type="entry name" value="ZINC_FINGER_C2H2_2"/>
    <property type="match status" value="5"/>
</dbReference>
<dbReference type="InterPro" id="IPR012934">
    <property type="entry name" value="Znf_AD"/>
</dbReference>
<dbReference type="Proteomes" id="UP001652582">
    <property type="component" value="Chromosome 27"/>
</dbReference>
<dbReference type="SMART" id="SM00868">
    <property type="entry name" value="zf-AD"/>
    <property type="match status" value="1"/>
</dbReference>
<gene>
    <name evidence="8" type="primary">LOC112050999</name>
</gene>
<dbReference type="InterPro" id="IPR013087">
    <property type="entry name" value="Znf_C2H2_type"/>
</dbReference>
<dbReference type="PANTHER" id="PTHR24408:SF58">
    <property type="entry name" value="TRANSCRIPTION FACTOR (TFIIIA), PUTATIVE (AFU_ORTHOLOGUE AFUA_1G05150)-RELATED"/>
    <property type="match status" value="1"/>
</dbReference>
<dbReference type="Pfam" id="PF12171">
    <property type="entry name" value="zf-C2H2_jaz"/>
    <property type="match status" value="1"/>
</dbReference>
<dbReference type="PROSITE" id="PS00028">
    <property type="entry name" value="ZINC_FINGER_C2H2_1"/>
    <property type="match status" value="7"/>
</dbReference>
<name>A0ABM3M3Q3_BICAN</name>
<dbReference type="Gene3D" id="3.30.160.60">
    <property type="entry name" value="Classic Zinc Finger"/>
    <property type="match status" value="5"/>
</dbReference>
<feature type="domain" description="C2H2-type" evidence="6">
    <location>
        <begin position="430"/>
        <end position="458"/>
    </location>
</feature>
<feature type="domain" description="C2H2-type" evidence="6">
    <location>
        <begin position="333"/>
        <end position="356"/>
    </location>
</feature>
<dbReference type="InterPro" id="IPR036236">
    <property type="entry name" value="Znf_C2H2_sf"/>
</dbReference>
<keyword evidence="4" id="KW-0862">Zinc</keyword>
<feature type="domain" description="C2H2-type" evidence="6">
    <location>
        <begin position="359"/>
        <end position="382"/>
    </location>
</feature>
<evidence type="ECO:0000256" key="2">
    <source>
        <dbReference type="ARBA" id="ARBA00022737"/>
    </source>
</evidence>